<keyword evidence="2 5" id="KW-0489">Methyltransferase</keyword>
<reference evidence="5 6" key="1">
    <citation type="submission" date="2015-01" db="EMBL/GenBank/DDBJ databases">
        <title>Draft genome of the acidophilic iron oxidizer Ferrimicrobium acidiphilum strain T23.</title>
        <authorList>
            <person name="Poehlein A."/>
            <person name="Eisen S."/>
            <person name="Schloemann M."/>
            <person name="Johnson B.D."/>
            <person name="Daniel R."/>
            <person name="Muehling M."/>
        </authorList>
    </citation>
    <scope>NUCLEOTIDE SEQUENCE [LARGE SCALE GENOMIC DNA]</scope>
    <source>
        <strain evidence="5 6">T23</strain>
    </source>
</reference>
<keyword evidence="3 5" id="KW-0808">Transferase</keyword>
<evidence type="ECO:0000313" key="5">
    <source>
        <dbReference type="EMBL" id="KJE76994.1"/>
    </source>
</evidence>
<dbReference type="Proteomes" id="UP000032336">
    <property type="component" value="Unassembled WGS sequence"/>
</dbReference>
<dbReference type="SUPFAM" id="SSF55315">
    <property type="entry name" value="L30e-like"/>
    <property type="match status" value="1"/>
</dbReference>
<dbReference type="AlphaFoldDB" id="A0A0D8FVL4"/>
<dbReference type="InterPro" id="IPR029026">
    <property type="entry name" value="tRNA_m1G_MTases_N"/>
</dbReference>
<organism evidence="5 6">
    <name type="scientific">Ferrimicrobium acidiphilum DSM 19497</name>
    <dbReference type="NCBI Taxonomy" id="1121877"/>
    <lineage>
        <taxon>Bacteria</taxon>
        <taxon>Bacillati</taxon>
        <taxon>Actinomycetota</taxon>
        <taxon>Acidimicrobiia</taxon>
        <taxon>Acidimicrobiales</taxon>
        <taxon>Acidimicrobiaceae</taxon>
        <taxon>Ferrimicrobium</taxon>
    </lineage>
</organism>
<dbReference type="Gene3D" id="3.40.1280.10">
    <property type="match status" value="1"/>
</dbReference>
<name>A0A0D8FVL4_9ACTN</name>
<evidence type="ECO:0000256" key="2">
    <source>
        <dbReference type="ARBA" id="ARBA00022603"/>
    </source>
</evidence>
<dbReference type="Pfam" id="PF00588">
    <property type="entry name" value="SpoU_methylase"/>
    <property type="match status" value="1"/>
</dbReference>
<dbReference type="InterPro" id="IPR029028">
    <property type="entry name" value="Alpha/beta_knot_MTases"/>
</dbReference>
<dbReference type="PATRIC" id="fig|1121877.4.peg.1445"/>
<dbReference type="STRING" id="1121877.FEAC_13200"/>
<evidence type="ECO:0000259" key="4">
    <source>
        <dbReference type="SMART" id="SM00967"/>
    </source>
</evidence>
<dbReference type="NCBIfam" id="TIGR00186">
    <property type="entry name" value="rRNA_methyl_3"/>
    <property type="match status" value="1"/>
</dbReference>
<dbReference type="GeneID" id="78372536"/>
<dbReference type="GO" id="GO:0006396">
    <property type="term" value="P:RNA processing"/>
    <property type="evidence" value="ECO:0007669"/>
    <property type="project" value="InterPro"/>
</dbReference>
<dbReference type="PANTHER" id="PTHR46429">
    <property type="entry name" value="23S RRNA (GUANOSINE-2'-O-)-METHYLTRANSFERASE RLMB"/>
    <property type="match status" value="1"/>
</dbReference>
<sequence length="243" mass="25420">MSERSVGGGQVEGRRAVLELLRVGRREVHEVWCMRDALDEEIDEAAAAAGVRLLRVSESAFRERSSSFQPQGVLAIAEPLRSRSLEDLIAPEVVLLVLDRVQDPQNLGAILRSAAAAGVGGVILPERRGALVTPAVTKVASGALEYLDFAVVAGIPAALATLQRQSVWTVGLAAEAEVALADCNLLTEAIALVVGAEGDGLARLTRQRCDLLAKIPMAASVASLNVSAATAVALFTIAGARRV</sequence>
<dbReference type="CDD" id="cd18103">
    <property type="entry name" value="SpoU-like_RlmB"/>
    <property type="match status" value="1"/>
</dbReference>
<dbReference type="EC" id="2.1.1.185" evidence="5"/>
<dbReference type="InterPro" id="IPR029064">
    <property type="entry name" value="Ribosomal_eL30-like_sf"/>
</dbReference>
<dbReference type="GO" id="GO:0008173">
    <property type="term" value="F:RNA methyltransferase activity"/>
    <property type="evidence" value="ECO:0007669"/>
    <property type="project" value="InterPro"/>
</dbReference>
<comment type="caution">
    <text evidence="5">The sequence shown here is derived from an EMBL/GenBank/DDBJ whole genome shotgun (WGS) entry which is preliminary data.</text>
</comment>
<dbReference type="OrthoDB" id="9785673at2"/>
<accession>A0A0D8FVL4</accession>
<comment type="similarity">
    <text evidence="1">Belongs to the class IV-like SAM-binding methyltransferase superfamily. RNA methyltransferase TrmH family.</text>
</comment>
<evidence type="ECO:0000256" key="3">
    <source>
        <dbReference type="ARBA" id="ARBA00022679"/>
    </source>
</evidence>
<dbReference type="InterPro" id="IPR004441">
    <property type="entry name" value="rRNA_MeTrfase_TrmH"/>
</dbReference>
<evidence type="ECO:0000256" key="1">
    <source>
        <dbReference type="ARBA" id="ARBA00007228"/>
    </source>
</evidence>
<dbReference type="RefSeq" id="WP_052565830.1">
    <property type="nucleotide sequence ID" value="NZ_JQKF01000035.1"/>
</dbReference>
<feature type="domain" description="RNA 2-O ribose methyltransferase substrate binding" evidence="4">
    <location>
        <begin position="10"/>
        <end position="83"/>
    </location>
</feature>
<gene>
    <name evidence="5" type="primary">rlmB</name>
    <name evidence="5" type="ORF">FEAC_13200</name>
</gene>
<dbReference type="InterPro" id="IPR001537">
    <property type="entry name" value="SpoU_MeTrfase"/>
</dbReference>
<dbReference type="SUPFAM" id="SSF75217">
    <property type="entry name" value="alpha/beta knot"/>
    <property type="match status" value="1"/>
</dbReference>
<dbReference type="GO" id="GO:0003723">
    <property type="term" value="F:RNA binding"/>
    <property type="evidence" value="ECO:0007669"/>
    <property type="project" value="InterPro"/>
</dbReference>
<keyword evidence="6" id="KW-1185">Reference proteome</keyword>
<evidence type="ECO:0000313" key="6">
    <source>
        <dbReference type="Proteomes" id="UP000032336"/>
    </source>
</evidence>
<dbReference type="PANTHER" id="PTHR46429:SF1">
    <property type="entry name" value="23S RRNA (GUANOSINE-2'-O-)-METHYLTRANSFERASE RLMB"/>
    <property type="match status" value="1"/>
</dbReference>
<dbReference type="SMART" id="SM00967">
    <property type="entry name" value="SpoU_sub_bind"/>
    <property type="match status" value="1"/>
</dbReference>
<dbReference type="GO" id="GO:0005829">
    <property type="term" value="C:cytosol"/>
    <property type="evidence" value="ECO:0007669"/>
    <property type="project" value="TreeGrafter"/>
</dbReference>
<dbReference type="Gene3D" id="3.30.1330.30">
    <property type="match status" value="1"/>
</dbReference>
<dbReference type="EMBL" id="JXUW01000009">
    <property type="protein sequence ID" value="KJE76994.1"/>
    <property type="molecule type" value="Genomic_DNA"/>
</dbReference>
<dbReference type="eggNOG" id="COG0566">
    <property type="taxonomic scope" value="Bacteria"/>
</dbReference>
<dbReference type="GO" id="GO:0032259">
    <property type="term" value="P:methylation"/>
    <property type="evidence" value="ECO:0007669"/>
    <property type="project" value="UniProtKB-KW"/>
</dbReference>
<proteinExistence type="inferred from homology"/>
<dbReference type="InterPro" id="IPR013123">
    <property type="entry name" value="SpoU_subst-bd"/>
</dbReference>
<dbReference type="Pfam" id="PF08032">
    <property type="entry name" value="SpoU_sub_bind"/>
    <property type="match status" value="1"/>
</dbReference>
<protein>
    <submittedName>
        <fullName evidence="5">23S rRNA (Guanosine-2'-O-)-methyltransferase RlmB</fullName>
        <ecNumber evidence="5">2.1.1.185</ecNumber>
    </submittedName>
</protein>